<accession>A0ACB5TEA2</accession>
<dbReference type="Proteomes" id="UP001165101">
    <property type="component" value="Unassembled WGS sequence"/>
</dbReference>
<comment type="caution">
    <text evidence="1">The sequence shown here is derived from an EMBL/GenBank/DDBJ whole genome shotgun (WGS) entry which is preliminary data.</text>
</comment>
<reference evidence="1" key="1">
    <citation type="submission" date="2023-04" db="EMBL/GenBank/DDBJ databases">
        <title>Candida boidinii NBRC 1967.</title>
        <authorList>
            <person name="Ichikawa N."/>
            <person name="Sato H."/>
            <person name="Tonouchi N."/>
        </authorList>
    </citation>
    <scope>NUCLEOTIDE SEQUENCE</scope>
    <source>
        <strain evidence="1">NBRC 1967</strain>
    </source>
</reference>
<proteinExistence type="predicted"/>
<keyword evidence="2" id="KW-1185">Reference proteome</keyword>
<dbReference type="EMBL" id="BSXV01000012">
    <property type="protein sequence ID" value="GME86865.1"/>
    <property type="molecule type" value="Genomic_DNA"/>
</dbReference>
<gene>
    <name evidence="1" type="ORF">Cboi01_000005400</name>
</gene>
<evidence type="ECO:0000313" key="2">
    <source>
        <dbReference type="Proteomes" id="UP001165101"/>
    </source>
</evidence>
<organism evidence="1 2">
    <name type="scientific">Candida boidinii</name>
    <name type="common">Yeast</name>
    <dbReference type="NCBI Taxonomy" id="5477"/>
    <lineage>
        <taxon>Eukaryota</taxon>
        <taxon>Fungi</taxon>
        <taxon>Dikarya</taxon>
        <taxon>Ascomycota</taxon>
        <taxon>Saccharomycotina</taxon>
        <taxon>Pichiomycetes</taxon>
        <taxon>Pichiales</taxon>
        <taxon>Pichiaceae</taxon>
        <taxon>Ogataea</taxon>
        <taxon>Ogataea/Candida clade</taxon>
    </lineage>
</organism>
<protein>
    <submittedName>
        <fullName evidence="1">Unnamed protein product</fullName>
    </submittedName>
</protein>
<name>A0ACB5TEA2_CANBO</name>
<evidence type="ECO:0000313" key="1">
    <source>
        <dbReference type="EMBL" id="GME86865.1"/>
    </source>
</evidence>
<sequence>MGAADDTYYITTHEAALAVVATAMKKSRLRLDILIINSIIGAFFFSAGGMLDLMVQSRNPGLVENYLGIISIFQGSVYSLGLFYVVIMGMELFNSNVLFFSVALMRGAVTFLDLIINWFVSFFVNLGATIFVAYVLNYCSGITRDSYFIRGSIEIATEKESFTFVETFIKGINCNFFVSLAIYLQIMVKPVHVKLIMIYLPVFTFVSMGFSHVVADMYLIPAGLFNGAPFSWGTYFWKICLPAALGNIVGGSFFGIVITWYLHLVVIERDMKKLNLPEYEERDEQPQLNMDSRVVRVRKSSHSTSSSDSNSNDTDTNSNSSRNTTSSSLLNNNINTSSEDDDYGDEKFVSSSSNDESVKQKQQQQQKLSQQLSQQLTHQQQQPEYLPPVNLSRQQSVVSKLSGLSRAATVNSRLTRRRTRRTDIGSIYDNNSLNKIPSKKIRSPKGVFPVMGMGEPLKREKTIASAYLHHNNDDDDDDDDDDDEEYDEIANPYHQHNISDILDDHNNSGIQLQTTHLSSDSSSTSAPVATAPQDFNPAPLSTSGYDDDDAVTNNDDDDDDDLDNLDDYDEDMDPIHSIYTTTSTTGDRRKKKFVDNPYNPEDETMGGMLKQVLTRVRTRAPTISSNHTNNNNHAIPDIERGEGGGINPSISNKSAPPANDSALSRVISHVITRVVSNPSLYNVDPSSDTTRRNQKKNTAGLSRQMTKINDGRGGRGVNSIKRSKTISVNDKTLMRTKTNMNNTKGSLVEAALNQFSFSGGHNSEDIHKKLTEARITPKAAALANDVAGIYNDSVHVHVHEADKRRKKLLQKKLKKKRNNNSNNSINNNGSGGVSGRKVSYPRSDSIRSKLSNNANMNNTTNTTISNNNENTNNNSVINLNRSSIFNEDDVLSLDSYDSNCSPINYDFLNSNERNSNEGNSNVGNSNDHDNNQTTVAGPDITQPDKSQDESNDIKPQSQSQSQLEKDK</sequence>